<evidence type="ECO:0000313" key="2">
    <source>
        <dbReference type="Proteomes" id="UP001199642"/>
    </source>
</evidence>
<organism evidence="1 2">
    <name type="scientific">Microbacterium resistens</name>
    <dbReference type="NCBI Taxonomy" id="156977"/>
    <lineage>
        <taxon>Bacteria</taxon>
        <taxon>Bacillati</taxon>
        <taxon>Actinomycetota</taxon>
        <taxon>Actinomycetes</taxon>
        <taxon>Micrococcales</taxon>
        <taxon>Microbacteriaceae</taxon>
        <taxon>Microbacterium</taxon>
    </lineage>
</organism>
<reference evidence="1 2" key="1">
    <citation type="submission" date="2023-01" db="EMBL/GenBank/DDBJ databases">
        <title>Characterization of estradiol degrading bacteria Microbacterium sp. MZT7 and reveal degrading genes through genome analysis.</title>
        <authorList>
            <person name="Hao P."/>
            <person name="Gao Y."/>
        </authorList>
    </citation>
    <scope>NUCLEOTIDE SEQUENCE [LARGE SCALE GENOMIC DNA]</scope>
    <source>
        <strain evidence="1 2">MZT7</strain>
    </source>
</reference>
<protein>
    <recommendedName>
        <fullName evidence="3">DUF222 domain-containing protein</fullName>
    </recommendedName>
</protein>
<keyword evidence="2" id="KW-1185">Reference proteome</keyword>
<dbReference type="RefSeq" id="WP_231820240.1">
    <property type="nucleotide sequence ID" value="NZ_CP082781.1"/>
</dbReference>
<sequence>MALDQTPTGPTPVAAAQTLAAIGALSTLVDDCRTAARRARRARQHALLTEIRRLGNSFDAARTRIVQDGADYLPTAWAFVDAGRRTLSTYLRELDVIDLGIDRIAAERTTADDVIAWLDHNGIHVYPWQRRSIERLFVA</sequence>
<gene>
    <name evidence="1" type="ORF">K8F61_18640</name>
</gene>
<evidence type="ECO:0008006" key="3">
    <source>
        <dbReference type="Google" id="ProtNLM"/>
    </source>
</evidence>
<evidence type="ECO:0000313" key="1">
    <source>
        <dbReference type="EMBL" id="UGS26604.1"/>
    </source>
</evidence>
<name>A0ABY3RRB1_9MICO</name>
<proteinExistence type="predicted"/>
<accession>A0ABY3RRB1</accession>
<dbReference type="EMBL" id="CP082781">
    <property type="protein sequence ID" value="UGS26604.1"/>
    <property type="molecule type" value="Genomic_DNA"/>
</dbReference>
<dbReference type="Proteomes" id="UP001199642">
    <property type="component" value="Chromosome"/>
</dbReference>